<accession>A0ABP6Z0E6</accession>
<sequence>MAGFQGEIEGGDMVVSELVSTKTAPAARLRRPGWRDPRLIVGLVLLFGSIAAGARLMAEAGQTRAVYAARGALPPGTALTAEVLRVVRVRVDGTGAGYLDADSPLPAGAVIIRTVGDGELIPMAAIGSAASLSVRPVVIPFDGPPPGGLAAGGRADIWAALPREEGRAGYQVPRQIASDVEVFAVTGPGTGLNSSRSGSLQVLVPEQKLTDVLEAVSGEARLSILPVLGTPRPVTRS</sequence>
<name>A0ABP6Z0E6_9ACTN</name>
<keyword evidence="1" id="KW-0966">Cell projection</keyword>
<evidence type="ECO:0000313" key="1">
    <source>
        <dbReference type="EMBL" id="GAA3591727.1"/>
    </source>
</evidence>
<proteinExistence type="predicted"/>
<keyword evidence="2" id="KW-1185">Reference proteome</keyword>
<keyword evidence="1" id="KW-0969">Cilium</keyword>
<dbReference type="Proteomes" id="UP001501074">
    <property type="component" value="Unassembled WGS sequence"/>
</dbReference>
<gene>
    <name evidence="1" type="ORF">GCM10022223_02910</name>
</gene>
<comment type="caution">
    <text evidence="1">The sequence shown here is derived from an EMBL/GenBank/DDBJ whole genome shotgun (WGS) entry which is preliminary data.</text>
</comment>
<reference evidence="2" key="1">
    <citation type="journal article" date="2019" name="Int. J. Syst. Evol. Microbiol.">
        <title>The Global Catalogue of Microorganisms (GCM) 10K type strain sequencing project: providing services to taxonomists for standard genome sequencing and annotation.</title>
        <authorList>
            <consortium name="The Broad Institute Genomics Platform"/>
            <consortium name="The Broad Institute Genome Sequencing Center for Infectious Disease"/>
            <person name="Wu L."/>
            <person name="Ma J."/>
        </authorList>
    </citation>
    <scope>NUCLEOTIDE SEQUENCE [LARGE SCALE GENOMIC DNA]</scope>
    <source>
        <strain evidence="2">JCM 16902</strain>
    </source>
</reference>
<dbReference type="EMBL" id="BAAAZO010000001">
    <property type="protein sequence ID" value="GAA3591727.1"/>
    <property type="molecule type" value="Genomic_DNA"/>
</dbReference>
<dbReference type="RefSeq" id="WP_231484927.1">
    <property type="nucleotide sequence ID" value="NZ_BAAAZO010000001.1"/>
</dbReference>
<keyword evidence="1" id="KW-0282">Flagellum</keyword>
<evidence type="ECO:0000313" key="2">
    <source>
        <dbReference type="Proteomes" id="UP001501074"/>
    </source>
</evidence>
<protein>
    <submittedName>
        <fullName evidence="1">Flagellar protein FlgA</fullName>
    </submittedName>
</protein>
<organism evidence="1 2">
    <name type="scientific">Kineosporia mesophila</name>
    <dbReference type="NCBI Taxonomy" id="566012"/>
    <lineage>
        <taxon>Bacteria</taxon>
        <taxon>Bacillati</taxon>
        <taxon>Actinomycetota</taxon>
        <taxon>Actinomycetes</taxon>
        <taxon>Kineosporiales</taxon>
        <taxon>Kineosporiaceae</taxon>
        <taxon>Kineosporia</taxon>
    </lineage>
</organism>